<dbReference type="Gene3D" id="1.20.1280.50">
    <property type="match status" value="1"/>
</dbReference>
<dbReference type="Pfam" id="PF00646">
    <property type="entry name" value="F-box"/>
    <property type="match status" value="1"/>
</dbReference>
<reference evidence="2 3" key="1">
    <citation type="journal article" date="2016" name="G3 (Bethesda)">
        <title>First Draft Assembly and Annotation of the Genome of a California Endemic Oak Quercus lobata Nee (Fagaceae).</title>
        <authorList>
            <person name="Sork V.L."/>
            <person name="Fitz-Gibbon S.T."/>
            <person name="Puiu D."/>
            <person name="Crepeau M."/>
            <person name="Gugger P.F."/>
            <person name="Sherman R."/>
            <person name="Stevens K."/>
            <person name="Langley C.H."/>
            <person name="Pellegrini M."/>
            <person name="Salzberg S.L."/>
        </authorList>
    </citation>
    <scope>NUCLEOTIDE SEQUENCE [LARGE SCALE GENOMIC DNA]</scope>
    <source>
        <strain evidence="2 3">cv. SW786</strain>
    </source>
</reference>
<dbReference type="PANTHER" id="PTHR31672:SF10">
    <property type="entry name" value="F-BOX DOMAIN-CONTAINING PROTEIN"/>
    <property type="match status" value="1"/>
</dbReference>
<dbReference type="FunCoup" id="A0A7N2LFE2">
    <property type="interactions" value="86"/>
</dbReference>
<dbReference type="CDD" id="cd22157">
    <property type="entry name" value="F-box_AtFBW1-like"/>
    <property type="match status" value="1"/>
</dbReference>
<dbReference type="PROSITE" id="PS50181">
    <property type="entry name" value="FBOX"/>
    <property type="match status" value="1"/>
</dbReference>
<dbReference type="Pfam" id="PF08268">
    <property type="entry name" value="FBA_3"/>
    <property type="match status" value="1"/>
</dbReference>
<proteinExistence type="predicted"/>
<dbReference type="InterPro" id="IPR013187">
    <property type="entry name" value="F-box-assoc_dom_typ3"/>
</dbReference>
<evidence type="ECO:0000313" key="2">
    <source>
        <dbReference type="EnsemblPlants" id="QL04p019084:mrna"/>
    </source>
</evidence>
<dbReference type="EMBL" id="LRBV02000004">
    <property type="status" value="NOT_ANNOTATED_CDS"/>
    <property type="molecule type" value="Genomic_DNA"/>
</dbReference>
<dbReference type="EnsemblPlants" id="QL04p019084:mrna">
    <property type="protein sequence ID" value="QL04p019084:mrna"/>
    <property type="gene ID" value="QL04p019084"/>
</dbReference>
<evidence type="ECO:0000259" key="1">
    <source>
        <dbReference type="PROSITE" id="PS50181"/>
    </source>
</evidence>
<dbReference type="Proteomes" id="UP000594261">
    <property type="component" value="Chromosome 4"/>
</dbReference>
<dbReference type="SUPFAM" id="SSF81383">
    <property type="entry name" value="F-box domain"/>
    <property type="match status" value="1"/>
</dbReference>
<dbReference type="InterPro" id="IPR001810">
    <property type="entry name" value="F-box_dom"/>
</dbReference>
<dbReference type="SMART" id="SM00256">
    <property type="entry name" value="FBOX"/>
    <property type="match status" value="1"/>
</dbReference>
<sequence>MTEYLPCDVFLEILHRLPVKSLIRFRCISKSWNSLITSPAFINSNLTRSHSNSNKLIVTYSDVNTGYKLIHEEDNDNNDSSSEQIQQLEFPNNFRRNFQVVGFVNGLFCLYDQSRYIVWNPCIRKSIALPNPSVTISFLFYLAFGFDIGLPNPSDTTSILSYLAFGFDSRINDYKLLRIAFQPINISATKPLVEVYSVNEGSWRITSGGDSYPPGVYSSNRSLSTAVSLNGAVYFAAYHSDARGSIVLSFDLGDEVFHVISLPNGNFKFEADIDILVFKGLISLICHEYMGERCSFFVMKEYGVVDSWTKLFTIDLKTQSCRVLAFRKNGLLLVQYELLLGWELCSYDLESQRVKNLGYSRRRSPARTRHRRCHTRVGCGRTRRRARDAVARASGRVRPSPATWQARDLSRLAPMRLRLGPIRAESGRLGPYRQISAETADSGRYLPIQAETAEI</sequence>
<accession>A0A7N2LFE2</accession>
<keyword evidence="3" id="KW-1185">Reference proteome</keyword>
<evidence type="ECO:0000313" key="3">
    <source>
        <dbReference type="Proteomes" id="UP000594261"/>
    </source>
</evidence>
<dbReference type="AlphaFoldDB" id="A0A7N2LFE2"/>
<dbReference type="PANTHER" id="PTHR31672">
    <property type="entry name" value="BNACNNG10540D PROTEIN"/>
    <property type="match status" value="1"/>
</dbReference>
<dbReference type="Gramene" id="QL04p019084:mrna">
    <property type="protein sequence ID" value="QL04p019084:mrna"/>
    <property type="gene ID" value="QL04p019084"/>
</dbReference>
<reference evidence="2" key="2">
    <citation type="submission" date="2021-01" db="UniProtKB">
        <authorList>
            <consortium name="EnsemblPlants"/>
        </authorList>
    </citation>
    <scope>IDENTIFICATION</scope>
</reference>
<dbReference type="NCBIfam" id="TIGR01640">
    <property type="entry name" value="F_box_assoc_1"/>
    <property type="match status" value="1"/>
</dbReference>
<dbReference type="InterPro" id="IPR050796">
    <property type="entry name" value="SCF_F-box_component"/>
</dbReference>
<dbReference type="InParanoid" id="A0A7N2LFE2"/>
<dbReference type="InterPro" id="IPR017451">
    <property type="entry name" value="F-box-assoc_interact_dom"/>
</dbReference>
<feature type="domain" description="F-box" evidence="1">
    <location>
        <begin position="1"/>
        <end position="49"/>
    </location>
</feature>
<organism evidence="2 3">
    <name type="scientific">Quercus lobata</name>
    <name type="common">Valley oak</name>
    <dbReference type="NCBI Taxonomy" id="97700"/>
    <lineage>
        <taxon>Eukaryota</taxon>
        <taxon>Viridiplantae</taxon>
        <taxon>Streptophyta</taxon>
        <taxon>Embryophyta</taxon>
        <taxon>Tracheophyta</taxon>
        <taxon>Spermatophyta</taxon>
        <taxon>Magnoliopsida</taxon>
        <taxon>eudicotyledons</taxon>
        <taxon>Gunneridae</taxon>
        <taxon>Pentapetalae</taxon>
        <taxon>rosids</taxon>
        <taxon>fabids</taxon>
        <taxon>Fagales</taxon>
        <taxon>Fagaceae</taxon>
        <taxon>Quercus</taxon>
    </lineage>
</organism>
<protein>
    <recommendedName>
        <fullName evidence="1">F-box domain-containing protein</fullName>
    </recommendedName>
</protein>
<dbReference type="OMA" id="ICHEYMG"/>
<name>A0A7N2LFE2_QUELO</name>
<dbReference type="InterPro" id="IPR036047">
    <property type="entry name" value="F-box-like_dom_sf"/>
</dbReference>